<keyword evidence="3" id="KW-1185">Reference proteome</keyword>
<keyword evidence="1" id="KW-1133">Transmembrane helix</keyword>
<accession>A0ABS5Y4D9</accession>
<reference evidence="2 3" key="1">
    <citation type="journal article" date="2021" name="Mar. Drugs">
        <title>Genome Reduction and Secondary Metabolism of the Marine Sponge-Associated Cyanobacterium Leptothoe.</title>
        <authorList>
            <person name="Konstantinou D."/>
            <person name="Popin R.V."/>
            <person name="Fewer D.P."/>
            <person name="Sivonen K."/>
            <person name="Gkelis S."/>
        </authorList>
    </citation>
    <scope>NUCLEOTIDE SEQUENCE [LARGE SCALE GENOMIC DNA]</scope>
    <source>
        <strain evidence="2 3">TAU-MAC 1615</strain>
    </source>
</reference>
<organism evidence="2 3">
    <name type="scientific">Leptothoe kymatousa TAU-MAC 1615</name>
    <dbReference type="NCBI Taxonomy" id="2364775"/>
    <lineage>
        <taxon>Bacteria</taxon>
        <taxon>Bacillati</taxon>
        <taxon>Cyanobacteriota</taxon>
        <taxon>Cyanophyceae</taxon>
        <taxon>Nodosilineales</taxon>
        <taxon>Cymatolegaceae</taxon>
        <taxon>Leptothoe</taxon>
        <taxon>Leptothoe kymatousa</taxon>
    </lineage>
</organism>
<keyword evidence="1" id="KW-0472">Membrane</keyword>
<dbReference type="RefSeq" id="WP_215618590.1">
    <property type="nucleotide sequence ID" value="NZ_JADOER010000009.1"/>
</dbReference>
<feature type="transmembrane region" description="Helical" evidence="1">
    <location>
        <begin position="20"/>
        <end position="41"/>
    </location>
</feature>
<evidence type="ECO:0000256" key="1">
    <source>
        <dbReference type="SAM" id="Phobius"/>
    </source>
</evidence>
<keyword evidence="1" id="KW-0812">Transmembrane</keyword>
<protein>
    <submittedName>
        <fullName evidence="2">Uncharacterized protein</fullName>
    </submittedName>
</protein>
<evidence type="ECO:0000313" key="2">
    <source>
        <dbReference type="EMBL" id="MBT9312698.1"/>
    </source>
</evidence>
<evidence type="ECO:0000313" key="3">
    <source>
        <dbReference type="Proteomes" id="UP001196661"/>
    </source>
</evidence>
<comment type="caution">
    <text evidence="2">The sequence shown here is derived from an EMBL/GenBank/DDBJ whole genome shotgun (WGS) entry which is preliminary data.</text>
</comment>
<dbReference type="Proteomes" id="UP001196661">
    <property type="component" value="Unassembled WGS sequence"/>
</dbReference>
<sequence>MESASQLESNSEPHHSPLVQFLGTVIALATLTLPLFTVAYFSSPNLERLGGLPYSAIQTNE</sequence>
<gene>
    <name evidence="2" type="ORF">IXB28_10810</name>
</gene>
<dbReference type="EMBL" id="JADOER010000009">
    <property type="protein sequence ID" value="MBT9312698.1"/>
    <property type="molecule type" value="Genomic_DNA"/>
</dbReference>
<proteinExistence type="predicted"/>
<name>A0ABS5Y4D9_9CYAN</name>